<protein>
    <submittedName>
        <fullName evidence="5">ATPase</fullName>
    </submittedName>
    <submittedName>
        <fullName evidence="4">V-type ATP synthase subunit F</fullName>
    </submittedName>
</protein>
<evidence type="ECO:0000313" key="9">
    <source>
        <dbReference type="Proteomes" id="UP001163550"/>
    </source>
</evidence>
<dbReference type="Proteomes" id="UP001163550">
    <property type="component" value="Chromosome"/>
</dbReference>
<dbReference type="RefSeq" id="WP_070369753.1">
    <property type="nucleotide sequence ID" value="NZ_CABIIK010000054.1"/>
</dbReference>
<dbReference type="STRING" id="52694.ACWI_03860"/>
<dbReference type="InterPro" id="IPR036906">
    <property type="entry name" value="ATPase_V1_fsu_sf"/>
</dbReference>
<accession>A0A1F2PN74</accession>
<evidence type="ECO:0000313" key="6">
    <source>
        <dbReference type="EMBL" id="UYO63899.1"/>
    </source>
</evidence>
<evidence type="ECO:0000313" key="7">
    <source>
        <dbReference type="Proteomes" id="UP000176244"/>
    </source>
</evidence>
<sequence>MKSYVISENRDSYLGMQLAGIEGAYVKTQAEIETAFKEALKDKEIGIIFLTEKASLMITDLVLEAKKKYFSPLITVIPDRHGYLRSEGMIMKYIKESVGL</sequence>
<dbReference type="Gene3D" id="3.40.50.10580">
    <property type="entry name" value="ATPase, V1 complex, subunit F"/>
    <property type="match status" value="1"/>
</dbReference>
<proteinExistence type="inferred from homology"/>
<name>A0A1F2PN74_9FIRM</name>
<gene>
    <name evidence="4" type="primary">atpF_1</name>
    <name evidence="4" type="ORF">ACWI_03860</name>
    <name evidence="5" type="ORF">FXB42_09830</name>
    <name evidence="6" type="ORF">LNN31_05645</name>
</gene>
<dbReference type="Proteomes" id="UP000322619">
    <property type="component" value="Unassembled WGS sequence"/>
</dbReference>
<organism evidence="4 7">
    <name type="scientific">Acetobacterium wieringae</name>
    <dbReference type="NCBI Taxonomy" id="52694"/>
    <lineage>
        <taxon>Bacteria</taxon>
        <taxon>Bacillati</taxon>
        <taxon>Bacillota</taxon>
        <taxon>Clostridia</taxon>
        <taxon>Eubacteriales</taxon>
        <taxon>Eubacteriaceae</taxon>
        <taxon>Acetobacterium</taxon>
    </lineage>
</organism>
<evidence type="ECO:0000313" key="4">
    <source>
        <dbReference type="EMBL" id="OFV72136.1"/>
    </source>
</evidence>
<reference evidence="6" key="3">
    <citation type="submission" date="2021-11" db="EMBL/GenBank/DDBJ databases">
        <title>Isoprene-degrading acetogen.</title>
        <authorList>
            <person name="Yang Y."/>
            <person name="Jin H."/>
            <person name="Yan J."/>
        </authorList>
    </citation>
    <scope>NUCLEOTIDE SEQUENCE</scope>
    <source>
        <strain evidence="6">Berkeley</strain>
    </source>
</reference>
<dbReference type="SUPFAM" id="SSF159468">
    <property type="entry name" value="AtpF-like"/>
    <property type="match status" value="1"/>
</dbReference>
<dbReference type="InterPro" id="IPR008218">
    <property type="entry name" value="ATPase_V1-cplx_f_g_su"/>
</dbReference>
<dbReference type="AlphaFoldDB" id="A0A1F2PN74"/>
<keyword evidence="9" id="KW-1185">Reference proteome</keyword>
<reference evidence="5 8" key="2">
    <citation type="submission" date="2019-08" db="EMBL/GenBank/DDBJ databases">
        <title>Isolation and enrichment of carboxydotrophic bacteria from anaerobic sludge for the production of bio-based chemicals from syngas.</title>
        <authorList>
            <person name="Antares A.L."/>
            <person name="Moreira J."/>
            <person name="Diender M."/>
            <person name="Parshina S.N."/>
            <person name="Stams A.J.M."/>
            <person name="Alves M."/>
            <person name="Alves J.I."/>
            <person name="Sousa D.Z."/>
        </authorList>
    </citation>
    <scope>NUCLEOTIDE SEQUENCE [LARGE SCALE GENOMIC DNA]</scope>
    <source>
        <strain evidence="5 8">JM</strain>
    </source>
</reference>
<dbReference type="EMBL" id="VSLA01000024">
    <property type="protein sequence ID" value="TYC84635.1"/>
    <property type="molecule type" value="Genomic_DNA"/>
</dbReference>
<evidence type="ECO:0000256" key="3">
    <source>
        <dbReference type="ARBA" id="ARBA00023065"/>
    </source>
</evidence>
<dbReference type="Pfam" id="PF01990">
    <property type="entry name" value="ATP-synt_F"/>
    <property type="match status" value="1"/>
</dbReference>
<dbReference type="OrthoDB" id="46791at2"/>
<keyword evidence="3" id="KW-0406">Ion transport</keyword>
<evidence type="ECO:0000313" key="5">
    <source>
        <dbReference type="EMBL" id="TYC84635.1"/>
    </source>
</evidence>
<comment type="similarity">
    <text evidence="1">Belongs to the V-ATPase F subunit family.</text>
</comment>
<evidence type="ECO:0000256" key="2">
    <source>
        <dbReference type="ARBA" id="ARBA00022448"/>
    </source>
</evidence>
<dbReference type="EMBL" id="LKEU01000012">
    <property type="protein sequence ID" value="OFV72136.1"/>
    <property type="molecule type" value="Genomic_DNA"/>
</dbReference>
<dbReference type="EMBL" id="CP087994">
    <property type="protein sequence ID" value="UYO63899.1"/>
    <property type="molecule type" value="Genomic_DNA"/>
</dbReference>
<evidence type="ECO:0000256" key="1">
    <source>
        <dbReference type="ARBA" id="ARBA00010148"/>
    </source>
</evidence>
<evidence type="ECO:0000313" key="8">
    <source>
        <dbReference type="Proteomes" id="UP000322619"/>
    </source>
</evidence>
<keyword evidence="2" id="KW-0813">Transport</keyword>
<dbReference type="Proteomes" id="UP000176244">
    <property type="component" value="Unassembled WGS sequence"/>
</dbReference>
<dbReference type="GO" id="GO:0046961">
    <property type="term" value="F:proton-transporting ATPase activity, rotational mechanism"/>
    <property type="evidence" value="ECO:0007669"/>
    <property type="project" value="InterPro"/>
</dbReference>
<reference evidence="4 7" key="1">
    <citation type="submission" date="2015-09" db="EMBL/GenBank/DDBJ databases">
        <title>Genome sequence of Acetobacterium wieringae DSM 1911.</title>
        <authorList>
            <person name="Poehlein A."/>
            <person name="Bengelsdorf F.R."/>
            <person name="Schiel-Bengelsdorf B."/>
            <person name="Duerre P."/>
            <person name="Daniel R."/>
        </authorList>
    </citation>
    <scope>NUCLEOTIDE SEQUENCE [LARGE SCALE GENOMIC DNA]</scope>
    <source>
        <strain evidence="4 7">DSM 1911</strain>
    </source>
</reference>